<keyword evidence="3" id="KW-1185">Reference proteome</keyword>
<sequence>MWQRIQTVFLVVVIISMIGLIFMPIWVFLPDTENSHMLFALHYTEKTNGVANTLYMPYAITAMLAIAAASIAFISIQKFKNRALQMKLGALNSLLMLGAMVSIVVFVMDLAKSHNGGQYGSGFWMIAMGVAANFLANRFIRRDEKIVRDSERLR</sequence>
<dbReference type="Proteomes" id="UP000288227">
    <property type="component" value="Unassembled WGS sequence"/>
</dbReference>
<keyword evidence="1" id="KW-1133">Transmembrane helix</keyword>
<protein>
    <submittedName>
        <fullName evidence="2">DUF4293 domain-containing protein</fullName>
    </submittedName>
</protein>
<evidence type="ECO:0000313" key="2">
    <source>
        <dbReference type="EMBL" id="GCC50686.1"/>
    </source>
</evidence>
<evidence type="ECO:0000313" key="3">
    <source>
        <dbReference type="Proteomes" id="UP000288227"/>
    </source>
</evidence>
<evidence type="ECO:0000256" key="1">
    <source>
        <dbReference type="SAM" id="Phobius"/>
    </source>
</evidence>
<accession>A0A401U748</accession>
<comment type="caution">
    <text evidence="2">The sequence shown here is derived from an EMBL/GenBank/DDBJ whole genome shotgun (WGS) entry which is preliminary data.</text>
</comment>
<dbReference type="InterPro" id="IPR025635">
    <property type="entry name" value="DUF4293"/>
</dbReference>
<reference evidence="2 3" key="1">
    <citation type="submission" date="2018-11" db="EMBL/GenBank/DDBJ databases">
        <title>Chryseotalea sanarue gen. nov., sp., nov., a member of the family Cytophagaceae, isolated from a brackish lake in Hamamatsu Japan.</title>
        <authorList>
            <person name="Maejima Y."/>
            <person name="Iino T."/>
            <person name="Muraguchi Y."/>
            <person name="Fukuda K."/>
            <person name="Ohkuma M."/>
            <person name="Moriuchi R."/>
            <person name="Dohra H."/>
            <person name="Kimbara K."/>
            <person name="Shintani M."/>
        </authorList>
    </citation>
    <scope>NUCLEOTIDE SEQUENCE [LARGE SCALE GENOMIC DNA]</scope>
    <source>
        <strain evidence="2 3">Ys</strain>
    </source>
</reference>
<dbReference type="RefSeq" id="WP_127121356.1">
    <property type="nucleotide sequence ID" value="NZ_BHXQ01000002.1"/>
</dbReference>
<name>A0A401U748_9BACT</name>
<keyword evidence="1" id="KW-0472">Membrane</keyword>
<gene>
    <name evidence="2" type="ORF">SanaruYs_09040</name>
</gene>
<dbReference type="OrthoDB" id="594989at2"/>
<proteinExistence type="predicted"/>
<organism evidence="2 3">
    <name type="scientific">Chryseotalea sanaruensis</name>
    <dbReference type="NCBI Taxonomy" id="2482724"/>
    <lineage>
        <taxon>Bacteria</taxon>
        <taxon>Pseudomonadati</taxon>
        <taxon>Bacteroidota</taxon>
        <taxon>Cytophagia</taxon>
        <taxon>Cytophagales</taxon>
        <taxon>Chryseotaleaceae</taxon>
        <taxon>Chryseotalea</taxon>
    </lineage>
</organism>
<feature type="transmembrane region" description="Helical" evidence="1">
    <location>
        <begin position="119"/>
        <end position="136"/>
    </location>
</feature>
<feature type="transmembrane region" description="Helical" evidence="1">
    <location>
        <begin position="88"/>
        <end position="107"/>
    </location>
</feature>
<dbReference type="EMBL" id="BHXQ01000002">
    <property type="protein sequence ID" value="GCC50686.1"/>
    <property type="molecule type" value="Genomic_DNA"/>
</dbReference>
<dbReference type="AlphaFoldDB" id="A0A401U748"/>
<keyword evidence="1" id="KW-0812">Transmembrane</keyword>
<feature type="transmembrane region" description="Helical" evidence="1">
    <location>
        <begin position="55"/>
        <end position="76"/>
    </location>
</feature>
<dbReference type="Pfam" id="PF14126">
    <property type="entry name" value="DUF4293"/>
    <property type="match status" value="1"/>
</dbReference>
<feature type="transmembrane region" description="Helical" evidence="1">
    <location>
        <begin position="7"/>
        <end position="29"/>
    </location>
</feature>